<keyword evidence="4" id="KW-1185">Reference proteome</keyword>
<gene>
    <name evidence="3" type="ORF">SAMN05428998_12067</name>
</gene>
<dbReference type="InterPro" id="IPR043143">
    <property type="entry name" value="Mal/L-sulf/L-lact_DH-like_NADP"/>
</dbReference>
<evidence type="ECO:0000256" key="1">
    <source>
        <dbReference type="ARBA" id="ARBA00006056"/>
    </source>
</evidence>
<organism evidence="3 4">
    <name type="scientific">Tistlia consotensis USBA 355</name>
    <dbReference type="NCBI Taxonomy" id="560819"/>
    <lineage>
        <taxon>Bacteria</taxon>
        <taxon>Pseudomonadati</taxon>
        <taxon>Pseudomonadota</taxon>
        <taxon>Alphaproteobacteria</taxon>
        <taxon>Rhodospirillales</taxon>
        <taxon>Rhodovibrionaceae</taxon>
        <taxon>Tistlia</taxon>
    </lineage>
</organism>
<dbReference type="AlphaFoldDB" id="A0A1Y6CBJ1"/>
<evidence type="ECO:0000313" key="3">
    <source>
        <dbReference type="EMBL" id="SMF55494.1"/>
    </source>
</evidence>
<protein>
    <submittedName>
        <fullName evidence="3">Malate/lactate/ureidoglycolate dehydrogenase, LDH2 family</fullName>
    </submittedName>
</protein>
<comment type="similarity">
    <text evidence="1">Belongs to the LDH2/MDH2 oxidoreductase family.</text>
</comment>
<dbReference type="SUPFAM" id="SSF89733">
    <property type="entry name" value="L-sulfolactate dehydrogenase-like"/>
    <property type="match status" value="1"/>
</dbReference>
<dbReference type="Gene3D" id="1.10.1530.10">
    <property type="match status" value="1"/>
</dbReference>
<sequence length="377" mass="38457">MSAAAETPRFPEGVVRRQCAAILAGWGLAGENLEASVDALTDCDLRGIDTHGISLLALISNWMKNGGYDLAVEPKIEAEGPAHATVDAGNGLGFPAAAFATRLAVRKAKQAGIAVTTVRRSHHFGAAGYYARLAAREGVICLVATSTKVVCVVPPGGAEPVLGTNPLAYGIPTAGGEPIVFDMATSTAAGNKIRIHHLQDKPLPEGWVVDGEGRPVTDPHAAYRIIYGGAPGGLTALGATPALGVHKGYGLALLGHFLGGSLAGGAFNGAARQTAGSEDNIGHCFIAIDPALLRGFEAFTADVGTVAGRLRGAAPVDPGRPVLMPGDIENQVRAARLKEGVPLAPALLAQLSAIAKGLGVPFHLTPEAALSDRPASQ</sequence>
<dbReference type="InterPro" id="IPR043144">
    <property type="entry name" value="Mal/L-sulf/L-lact_DH-like_ah"/>
</dbReference>
<accession>A0A1Y6CBJ1</accession>
<dbReference type="InterPro" id="IPR036111">
    <property type="entry name" value="Mal/L-sulfo/L-lacto_DH-like_sf"/>
</dbReference>
<dbReference type="PANTHER" id="PTHR11091">
    <property type="entry name" value="OXIDOREDUCTASE-RELATED"/>
    <property type="match status" value="1"/>
</dbReference>
<dbReference type="RefSeq" id="WP_085124685.1">
    <property type="nucleotide sequence ID" value="NZ_FWZX01000020.1"/>
</dbReference>
<dbReference type="GO" id="GO:0016491">
    <property type="term" value="F:oxidoreductase activity"/>
    <property type="evidence" value="ECO:0007669"/>
    <property type="project" value="UniProtKB-KW"/>
</dbReference>
<proteinExistence type="inferred from homology"/>
<dbReference type="EMBL" id="FWZX01000020">
    <property type="protein sequence ID" value="SMF55494.1"/>
    <property type="molecule type" value="Genomic_DNA"/>
</dbReference>
<keyword evidence="2" id="KW-0560">Oxidoreductase</keyword>
<evidence type="ECO:0000313" key="4">
    <source>
        <dbReference type="Proteomes" id="UP000192917"/>
    </source>
</evidence>
<dbReference type="STRING" id="560819.SAMN05428998_12067"/>
<dbReference type="Proteomes" id="UP000192917">
    <property type="component" value="Unassembled WGS sequence"/>
</dbReference>
<dbReference type="InterPro" id="IPR003767">
    <property type="entry name" value="Malate/L-lactate_DH-like"/>
</dbReference>
<reference evidence="3 4" key="1">
    <citation type="submission" date="2017-04" db="EMBL/GenBank/DDBJ databases">
        <authorList>
            <person name="Afonso C.L."/>
            <person name="Miller P.J."/>
            <person name="Scott M.A."/>
            <person name="Spackman E."/>
            <person name="Goraichik I."/>
            <person name="Dimitrov K.M."/>
            <person name="Suarez D.L."/>
            <person name="Swayne D.E."/>
        </authorList>
    </citation>
    <scope>NUCLEOTIDE SEQUENCE [LARGE SCALE GENOMIC DNA]</scope>
    <source>
        <strain evidence="3 4">USBA 355</strain>
    </source>
</reference>
<dbReference type="PANTHER" id="PTHR11091:SF0">
    <property type="entry name" value="MALATE DEHYDROGENASE"/>
    <property type="match status" value="1"/>
</dbReference>
<dbReference type="Gene3D" id="3.30.1370.60">
    <property type="entry name" value="Hypothetical oxidoreductase yiak, domain 2"/>
    <property type="match status" value="1"/>
</dbReference>
<name>A0A1Y6CBJ1_9PROT</name>
<dbReference type="Pfam" id="PF02615">
    <property type="entry name" value="Ldh_2"/>
    <property type="match status" value="1"/>
</dbReference>
<evidence type="ECO:0000256" key="2">
    <source>
        <dbReference type="ARBA" id="ARBA00023002"/>
    </source>
</evidence>